<sequence length="610" mass="70387">MIAKINRLNKLATHKDYKIHFKTFIEAVNGLFWVFNFQSPKYAIESAVESSEFHALKLKQLKIPEQTQWYTHFIESIKSLKPYILQNFPTGLFSAPSQGERDYKELIEQINNNVKLEETQSNGGQQQPSQQQQSDYINQQQQQQNKQPEEQSYPSLQQYLDNLNKFETLSKEINKDLIKDITNIAIKVAKDKFLIVMKNFQSHKKPAEDVKKQLMQEFIVDLKKLQEKSVGDAQIYVKPVYEGLQALFWIFQDQMPKMIVETSIEASEFNALKLKKQKIQLETDWYMSFHAALKFLVGYISENFKAGLSWNPQGSQDHQNLINQLKGQQNQVVTKQNAGPPSLNSLGLKGTSGGPPPLGSLNLNLNQNTDNNKKSTNAGDSDKLFSQINVGMDDIKKHLRKTNKDQLKEEAKLREQKLQEKLKQKQEQQEPKVQTQSVSQQQATKEPKRYLKPMQGLYLENFQNVQELIEIKEGDDGLESKHALFLDNCKKIAVKVHPKINTIFINKCENLQLQFNQVISSVQLVNANSITIWCFEKCPSIQCDNSQQVHISLMDDMSCEVISSNTQEINVTYKKTEDEMAKDYPIPEQFITKWDPNQHKFVTSVFEQDL</sequence>
<name>A0A0V0Q9T8_PSEPJ</name>
<comment type="similarity">
    <text evidence="1">Belongs to the CAP family.</text>
</comment>
<dbReference type="OrthoDB" id="1601at2759"/>
<feature type="compositionally biased region" description="Low complexity" evidence="2">
    <location>
        <begin position="359"/>
        <end position="370"/>
    </location>
</feature>
<dbReference type="PANTHER" id="PTHR10652:SF0">
    <property type="entry name" value="ADENYLYL CYCLASE-ASSOCIATED PROTEIN"/>
    <property type="match status" value="1"/>
</dbReference>
<feature type="region of interest" description="Disordered" evidence="2">
    <location>
        <begin position="118"/>
        <end position="152"/>
    </location>
</feature>
<evidence type="ECO:0000313" key="5">
    <source>
        <dbReference type="Proteomes" id="UP000054937"/>
    </source>
</evidence>
<dbReference type="InterPro" id="IPR013912">
    <property type="entry name" value="Adenylate_cyclase-assoc_CAP_C"/>
</dbReference>
<feature type="compositionally biased region" description="Low complexity" evidence="2">
    <location>
        <begin position="120"/>
        <end position="152"/>
    </location>
</feature>
<dbReference type="PROSITE" id="PS51329">
    <property type="entry name" value="C_CAP_COFACTOR_C"/>
    <property type="match status" value="1"/>
</dbReference>
<proteinExistence type="inferred from homology"/>
<dbReference type="InterPro" id="IPR053950">
    <property type="entry name" value="CAP_N"/>
</dbReference>
<feature type="region of interest" description="Disordered" evidence="2">
    <location>
        <begin position="328"/>
        <end position="383"/>
    </location>
</feature>
<keyword evidence="5" id="KW-1185">Reference proteome</keyword>
<protein>
    <submittedName>
        <fullName evidence="4">Adenylate cyclase-associated CAP, N-terminal</fullName>
    </submittedName>
</protein>
<dbReference type="GO" id="GO:0005737">
    <property type="term" value="C:cytoplasm"/>
    <property type="evidence" value="ECO:0007669"/>
    <property type="project" value="TreeGrafter"/>
</dbReference>
<dbReference type="InParanoid" id="A0A0V0Q9T8"/>
<reference evidence="4 5" key="1">
    <citation type="journal article" date="2015" name="Sci. Rep.">
        <title>Genome of the facultative scuticociliatosis pathogen Pseudocohnilembus persalinus provides insight into its virulence through horizontal gene transfer.</title>
        <authorList>
            <person name="Xiong J."/>
            <person name="Wang G."/>
            <person name="Cheng J."/>
            <person name="Tian M."/>
            <person name="Pan X."/>
            <person name="Warren A."/>
            <person name="Jiang C."/>
            <person name="Yuan D."/>
            <person name="Miao W."/>
        </authorList>
    </citation>
    <scope>NUCLEOTIDE SEQUENCE [LARGE SCALE GENOMIC DNA]</scope>
    <source>
        <strain evidence="4">36N120E</strain>
    </source>
</reference>
<feature type="compositionally biased region" description="Basic and acidic residues" evidence="2">
    <location>
        <begin position="419"/>
        <end position="430"/>
    </location>
</feature>
<evidence type="ECO:0000313" key="4">
    <source>
        <dbReference type="EMBL" id="KRW98962.1"/>
    </source>
</evidence>
<evidence type="ECO:0000259" key="3">
    <source>
        <dbReference type="PROSITE" id="PS51329"/>
    </source>
</evidence>
<dbReference type="GO" id="GO:0007015">
    <property type="term" value="P:actin filament organization"/>
    <property type="evidence" value="ECO:0007669"/>
    <property type="project" value="TreeGrafter"/>
</dbReference>
<dbReference type="InterPro" id="IPR017901">
    <property type="entry name" value="C-CAP_CF_C-like"/>
</dbReference>
<dbReference type="GO" id="GO:0019933">
    <property type="term" value="P:cAMP-mediated signaling"/>
    <property type="evidence" value="ECO:0007669"/>
    <property type="project" value="TreeGrafter"/>
</dbReference>
<dbReference type="Pfam" id="PF08603">
    <property type="entry name" value="CAP_C"/>
    <property type="match status" value="1"/>
</dbReference>
<feature type="region of interest" description="Disordered" evidence="2">
    <location>
        <begin position="419"/>
        <end position="447"/>
    </location>
</feature>
<dbReference type="EMBL" id="LDAU01000223">
    <property type="protein sequence ID" value="KRW98962.1"/>
    <property type="molecule type" value="Genomic_DNA"/>
</dbReference>
<dbReference type="AlphaFoldDB" id="A0A0V0Q9T8"/>
<dbReference type="Gene3D" id="2.160.20.70">
    <property type="match status" value="1"/>
</dbReference>
<accession>A0A0V0Q9T8</accession>
<dbReference type="InterPro" id="IPR036223">
    <property type="entry name" value="CAP_C_sf"/>
</dbReference>
<dbReference type="Proteomes" id="UP000054937">
    <property type="component" value="Unassembled WGS sequence"/>
</dbReference>
<feature type="compositionally biased region" description="Polar residues" evidence="2">
    <location>
        <begin position="328"/>
        <end position="344"/>
    </location>
</feature>
<dbReference type="SUPFAM" id="SSF69340">
    <property type="entry name" value="C-terminal domain of adenylylcyclase associated protein"/>
    <property type="match status" value="1"/>
</dbReference>
<feature type="domain" description="C-CAP/cofactor C-like" evidence="3">
    <location>
        <begin position="431"/>
        <end position="586"/>
    </location>
</feature>
<evidence type="ECO:0000256" key="1">
    <source>
        <dbReference type="ARBA" id="ARBA00007659"/>
    </source>
</evidence>
<feature type="compositionally biased region" description="Polar residues" evidence="2">
    <location>
        <begin position="374"/>
        <end position="383"/>
    </location>
</feature>
<dbReference type="PANTHER" id="PTHR10652">
    <property type="entry name" value="ADENYLYL CYCLASE-ASSOCIATED PROTEIN"/>
    <property type="match status" value="1"/>
</dbReference>
<dbReference type="InterPro" id="IPR016098">
    <property type="entry name" value="CAP/MinC_C"/>
</dbReference>
<dbReference type="GO" id="GO:0003779">
    <property type="term" value="F:actin binding"/>
    <property type="evidence" value="ECO:0007669"/>
    <property type="project" value="InterPro"/>
</dbReference>
<dbReference type="GO" id="GO:0008179">
    <property type="term" value="F:adenylate cyclase binding"/>
    <property type="evidence" value="ECO:0007669"/>
    <property type="project" value="TreeGrafter"/>
</dbReference>
<dbReference type="InterPro" id="IPR001837">
    <property type="entry name" value="Adenylate_cyclase-assoc_CAP"/>
</dbReference>
<organism evidence="4 5">
    <name type="scientific">Pseudocohnilembus persalinus</name>
    <name type="common">Ciliate</name>
    <dbReference type="NCBI Taxonomy" id="266149"/>
    <lineage>
        <taxon>Eukaryota</taxon>
        <taxon>Sar</taxon>
        <taxon>Alveolata</taxon>
        <taxon>Ciliophora</taxon>
        <taxon>Intramacronucleata</taxon>
        <taxon>Oligohymenophorea</taxon>
        <taxon>Scuticociliatia</taxon>
        <taxon>Philasterida</taxon>
        <taxon>Pseudocohnilembidae</taxon>
        <taxon>Pseudocohnilembus</taxon>
    </lineage>
</organism>
<dbReference type="Pfam" id="PF21938">
    <property type="entry name" value="CAP_N"/>
    <property type="match status" value="2"/>
</dbReference>
<dbReference type="InterPro" id="IPR036222">
    <property type="entry name" value="CAP_N_sf"/>
</dbReference>
<gene>
    <name evidence="4" type="ORF">PPERSA_11563</name>
</gene>
<evidence type="ECO:0000256" key="2">
    <source>
        <dbReference type="SAM" id="MobiDB-lite"/>
    </source>
</evidence>
<feature type="compositionally biased region" description="Low complexity" evidence="2">
    <location>
        <begin position="432"/>
        <end position="444"/>
    </location>
</feature>
<dbReference type="Gene3D" id="1.25.40.330">
    <property type="entry name" value="Adenylate cyclase-associated CAP, N-terminal domain"/>
    <property type="match status" value="2"/>
</dbReference>
<comment type="caution">
    <text evidence="4">The sequence shown here is derived from an EMBL/GenBank/DDBJ whole genome shotgun (WGS) entry which is preliminary data.</text>
</comment>
<dbReference type="SUPFAM" id="SSF101278">
    <property type="entry name" value="N-terminal domain of adenylylcyclase associated protein, CAP"/>
    <property type="match status" value="2"/>
</dbReference>